<evidence type="ECO:0000256" key="4">
    <source>
        <dbReference type="ARBA" id="ARBA00022803"/>
    </source>
</evidence>
<dbReference type="Pfam" id="PF23914">
    <property type="entry name" value="TPR_CcmH_CycH"/>
    <property type="match status" value="1"/>
</dbReference>
<evidence type="ECO:0000256" key="2">
    <source>
        <dbReference type="ARBA" id="ARBA00022737"/>
    </source>
</evidence>
<evidence type="ECO:0000256" key="6">
    <source>
        <dbReference type="SAM" id="Phobius"/>
    </source>
</evidence>
<dbReference type="PANTHER" id="PTHR47870">
    <property type="entry name" value="CYTOCHROME C-TYPE BIOGENESIS PROTEIN CCMH"/>
    <property type="match status" value="1"/>
</dbReference>
<keyword evidence="3" id="KW-0201">Cytochrome c-type biogenesis</keyword>
<dbReference type="RefSeq" id="WP_183774593.1">
    <property type="nucleotide sequence ID" value="NZ_JACIDK010000004.1"/>
</dbReference>
<keyword evidence="2" id="KW-0677">Repeat</keyword>
<proteinExistence type="predicted"/>
<dbReference type="AlphaFoldDB" id="A0A840A370"/>
<feature type="repeat" description="TPR" evidence="5">
    <location>
        <begin position="156"/>
        <end position="189"/>
    </location>
</feature>
<dbReference type="InterPro" id="IPR017560">
    <property type="entry name" value="Cyt_c_biogenesis_CcmI"/>
</dbReference>
<dbReference type="InterPro" id="IPR011990">
    <property type="entry name" value="TPR-like_helical_dom_sf"/>
</dbReference>
<dbReference type="NCBIfam" id="TIGR03142">
    <property type="entry name" value="cytochro_ccmI"/>
    <property type="match status" value="1"/>
</dbReference>
<evidence type="ECO:0000313" key="8">
    <source>
        <dbReference type="EMBL" id="MBB3892409.1"/>
    </source>
</evidence>
<accession>A0A840A370</accession>
<evidence type="ECO:0000256" key="3">
    <source>
        <dbReference type="ARBA" id="ARBA00022748"/>
    </source>
</evidence>
<dbReference type="SUPFAM" id="SSF48452">
    <property type="entry name" value="TPR-like"/>
    <property type="match status" value="1"/>
</dbReference>
<protein>
    <submittedName>
        <fullName evidence="8">Cytochrome c-type biogenesis protein CcmH</fullName>
    </submittedName>
</protein>
<keyword evidence="6" id="KW-1133">Transmembrane helix</keyword>
<keyword evidence="4 5" id="KW-0802">TPR repeat</keyword>
<comment type="caution">
    <text evidence="8">The sequence shown here is derived from an EMBL/GenBank/DDBJ whole genome shotgun (WGS) entry which is preliminary data.</text>
</comment>
<dbReference type="InterPro" id="IPR019734">
    <property type="entry name" value="TPR_rpt"/>
</dbReference>
<dbReference type="InterPro" id="IPR056413">
    <property type="entry name" value="TPR_CcmH_CycH"/>
</dbReference>
<dbReference type="Proteomes" id="UP000530564">
    <property type="component" value="Unassembled WGS sequence"/>
</dbReference>
<organism evidence="8 9">
    <name type="scientific">Phenylobacterium haematophilum</name>
    <dbReference type="NCBI Taxonomy" id="98513"/>
    <lineage>
        <taxon>Bacteria</taxon>
        <taxon>Pseudomonadati</taxon>
        <taxon>Pseudomonadota</taxon>
        <taxon>Alphaproteobacteria</taxon>
        <taxon>Caulobacterales</taxon>
        <taxon>Caulobacteraceae</taxon>
        <taxon>Phenylobacterium</taxon>
    </lineage>
</organism>
<evidence type="ECO:0000256" key="1">
    <source>
        <dbReference type="ARBA" id="ARBA00004196"/>
    </source>
</evidence>
<dbReference type="PANTHER" id="PTHR47870:SF1">
    <property type="entry name" value="CYTOCHROME C-TYPE BIOGENESIS PROTEIN CCMH"/>
    <property type="match status" value="1"/>
</dbReference>
<dbReference type="InterPro" id="IPR051263">
    <property type="entry name" value="C-type_cytochrome_biogenesis"/>
</dbReference>
<keyword evidence="6" id="KW-0472">Membrane</keyword>
<gene>
    <name evidence="8" type="ORF">GGQ61_003142</name>
</gene>
<dbReference type="EMBL" id="JACIDK010000004">
    <property type="protein sequence ID" value="MBB3892409.1"/>
    <property type="molecule type" value="Genomic_DNA"/>
</dbReference>
<sequence length="358" mass="37900">MIAFWVVAGVLSALCAGLVLWKSARVAALAGADDPTAAVYRRQLREIDDLADRGLIPASERAVAHAEAARRLLGASDATAAPWTVDLSQRKTVLAFAALTPLLALGLYFAVGSPGMGDQPFKARVAAWRGADPSELTPPEMAVVLKSLIAERGGDPEAYSFLAQAEMASDNPDSAARALRRAIELAPNRADLWEGLGEVLVVQMQGEVSPQAQRAFQEAVKRDPKSVSARFHLARAQVAGGQRAEGLAAWRALAAELPATDPRRAAVQQVIAEAEGAPAPKFDNDQMAAVQGMVASLAAKLEAEPDDPEGWVRLVRSYAVLGDAAKRDATLTEAKARYAGKADILKALDLAAKTEPMR</sequence>
<dbReference type="GO" id="GO:0017004">
    <property type="term" value="P:cytochrome complex assembly"/>
    <property type="evidence" value="ECO:0007669"/>
    <property type="project" value="UniProtKB-KW"/>
</dbReference>
<name>A0A840A370_9CAUL</name>
<evidence type="ECO:0000256" key="5">
    <source>
        <dbReference type="PROSITE-ProRule" id="PRU00339"/>
    </source>
</evidence>
<feature type="domain" description="Cytochrome c-type biogenesis protein H TPR" evidence="7">
    <location>
        <begin position="133"/>
        <end position="264"/>
    </location>
</feature>
<dbReference type="PROSITE" id="PS50005">
    <property type="entry name" value="TPR"/>
    <property type="match status" value="1"/>
</dbReference>
<reference evidence="8 9" key="1">
    <citation type="submission" date="2020-08" db="EMBL/GenBank/DDBJ databases">
        <title>Genomic Encyclopedia of Type Strains, Phase IV (KMG-IV): sequencing the most valuable type-strain genomes for metagenomic binning, comparative biology and taxonomic classification.</title>
        <authorList>
            <person name="Goeker M."/>
        </authorList>
    </citation>
    <scope>NUCLEOTIDE SEQUENCE [LARGE SCALE GENOMIC DNA]</scope>
    <source>
        <strain evidence="8 9">DSM 21793</strain>
    </source>
</reference>
<comment type="subcellular location">
    <subcellularLocation>
        <location evidence="1">Cell envelope</location>
    </subcellularLocation>
</comment>
<evidence type="ECO:0000313" key="9">
    <source>
        <dbReference type="Proteomes" id="UP000530564"/>
    </source>
</evidence>
<dbReference type="Gene3D" id="1.25.40.10">
    <property type="entry name" value="Tetratricopeptide repeat domain"/>
    <property type="match status" value="1"/>
</dbReference>
<dbReference type="GO" id="GO:0030313">
    <property type="term" value="C:cell envelope"/>
    <property type="evidence" value="ECO:0007669"/>
    <property type="project" value="UniProtKB-SubCell"/>
</dbReference>
<evidence type="ECO:0000259" key="7">
    <source>
        <dbReference type="Pfam" id="PF23914"/>
    </source>
</evidence>
<feature type="transmembrane region" description="Helical" evidence="6">
    <location>
        <begin position="93"/>
        <end position="111"/>
    </location>
</feature>
<keyword evidence="6" id="KW-0812">Transmembrane</keyword>
<keyword evidence="9" id="KW-1185">Reference proteome</keyword>